<keyword evidence="1" id="KW-0813">Transport</keyword>
<evidence type="ECO:0000313" key="3">
    <source>
        <dbReference type="EMBL" id="KXZ43069.1"/>
    </source>
</evidence>
<dbReference type="OrthoDB" id="66620at2759"/>
<comment type="caution">
    <text evidence="3">The sequence shown here is derived from an EMBL/GenBank/DDBJ whole genome shotgun (WGS) entry which is preliminary data.</text>
</comment>
<dbReference type="Proteomes" id="UP000075714">
    <property type="component" value="Unassembled WGS sequence"/>
</dbReference>
<feature type="transmembrane region" description="Helical" evidence="2">
    <location>
        <begin position="183"/>
        <end position="202"/>
    </location>
</feature>
<accession>A0A150FZQ3</accession>
<evidence type="ECO:0000256" key="2">
    <source>
        <dbReference type="SAM" id="Phobius"/>
    </source>
</evidence>
<dbReference type="EMBL" id="LSYV01000104">
    <property type="protein sequence ID" value="KXZ43069.1"/>
    <property type="molecule type" value="Genomic_DNA"/>
</dbReference>
<gene>
    <name evidence="3" type="ORF">GPECTOR_104g75</name>
</gene>
<evidence type="ECO:0000313" key="4">
    <source>
        <dbReference type="Proteomes" id="UP000075714"/>
    </source>
</evidence>
<sequence length="221" mass="24441">MLVSLLQPSPEVFACFDDVMLLSGGELLFLGPREDVMPFFGRLGLAPPPTKTDADFLQEVTASPSYQARFRLPGGLAQRAGSKWLSPTRLRQEFEASPSGAALAARLAEQPYSHPLQHLVLHKEKHALPLTAMWWAVARRELLLFVRNKVFFIAGASQIAFTAFLVSTTFIRLAKNTFMDANLHLSVIFFSLMTIFMVRLCCCAVRALSACVYVGGVYGRA</sequence>
<evidence type="ECO:0000256" key="1">
    <source>
        <dbReference type="ARBA" id="ARBA00022448"/>
    </source>
</evidence>
<keyword evidence="2" id="KW-0472">Membrane</keyword>
<keyword evidence="2" id="KW-0812">Transmembrane</keyword>
<dbReference type="AlphaFoldDB" id="A0A150FZQ3"/>
<organism evidence="3 4">
    <name type="scientific">Gonium pectorale</name>
    <name type="common">Green alga</name>
    <dbReference type="NCBI Taxonomy" id="33097"/>
    <lineage>
        <taxon>Eukaryota</taxon>
        <taxon>Viridiplantae</taxon>
        <taxon>Chlorophyta</taxon>
        <taxon>core chlorophytes</taxon>
        <taxon>Chlorophyceae</taxon>
        <taxon>CS clade</taxon>
        <taxon>Chlamydomonadales</taxon>
        <taxon>Volvocaceae</taxon>
        <taxon>Gonium</taxon>
    </lineage>
</organism>
<name>A0A150FZQ3_GONPE</name>
<protein>
    <recommendedName>
        <fullName evidence="5">ABC transporter family G domain-containing protein</fullName>
    </recommendedName>
</protein>
<feature type="transmembrane region" description="Helical" evidence="2">
    <location>
        <begin position="150"/>
        <end position="171"/>
    </location>
</feature>
<evidence type="ECO:0008006" key="5">
    <source>
        <dbReference type="Google" id="ProtNLM"/>
    </source>
</evidence>
<dbReference type="PANTHER" id="PTHR19241">
    <property type="entry name" value="ATP-BINDING CASSETTE TRANSPORTER"/>
    <property type="match status" value="1"/>
</dbReference>
<proteinExistence type="predicted"/>
<keyword evidence="4" id="KW-1185">Reference proteome</keyword>
<keyword evidence="2" id="KW-1133">Transmembrane helix</keyword>
<reference evidence="4" key="1">
    <citation type="journal article" date="2016" name="Nat. Commun.">
        <title>The Gonium pectorale genome demonstrates co-option of cell cycle regulation during the evolution of multicellularity.</title>
        <authorList>
            <person name="Hanschen E.R."/>
            <person name="Marriage T.N."/>
            <person name="Ferris P.J."/>
            <person name="Hamaji T."/>
            <person name="Toyoda A."/>
            <person name="Fujiyama A."/>
            <person name="Neme R."/>
            <person name="Noguchi H."/>
            <person name="Minakuchi Y."/>
            <person name="Suzuki M."/>
            <person name="Kawai-Toyooka H."/>
            <person name="Smith D.R."/>
            <person name="Sparks H."/>
            <person name="Anderson J."/>
            <person name="Bakaric R."/>
            <person name="Luria V."/>
            <person name="Karger A."/>
            <person name="Kirschner M.W."/>
            <person name="Durand P.M."/>
            <person name="Michod R.E."/>
            <person name="Nozaki H."/>
            <person name="Olson B.J."/>
        </authorList>
    </citation>
    <scope>NUCLEOTIDE SEQUENCE [LARGE SCALE GENOMIC DNA]</scope>
    <source>
        <strain evidence="4">NIES-2863</strain>
    </source>
</reference>